<dbReference type="Proteomes" id="UP000887576">
    <property type="component" value="Unplaced"/>
</dbReference>
<organism evidence="1 2">
    <name type="scientific">Panagrolaimus sp. JU765</name>
    <dbReference type="NCBI Taxonomy" id="591449"/>
    <lineage>
        <taxon>Eukaryota</taxon>
        <taxon>Metazoa</taxon>
        <taxon>Ecdysozoa</taxon>
        <taxon>Nematoda</taxon>
        <taxon>Chromadorea</taxon>
        <taxon>Rhabditida</taxon>
        <taxon>Tylenchina</taxon>
        <taxon>Panagrolaimomorpha</taxon>
        <taxon>Panagrolaimoidea</taxon>
        <taxon>Panagrolaimidae</taxon>
        <taxon>Panagrolaimus</taxon>
    </lineage>
</organism>
<evidence type="ECO:0000313" key="2">
    <source>
        <dbReference type="WBParaSite" id="JU765_v2.g20202.t3"/>
    </source>
</evidence>
<evidence type="ECO:0000313" key="1">
    <source>
        <dbReference type="Proteomes" id="UP000887576"/>
    </source>
</evidence>
<protein>
    <submittedName>
        <fullName evidence="2">Homeobox domain-containing protein</fullName>
    </submittedName>
</protein>
<dbReference type="WBParaSite" id="JU765_v2.g20202.t3">
    <property type="protein sequence ID" value="JU765_v2.g20202.t3"/>
    <property type="gene ID" value="JU765_v2.g20202"/>
</dbReference>
<sequence>MKQFITQFSLRQTTVAMMTGVSQPYISKLLNGNHRELSLRCRKNIYSWYLNCRRHPEKLGGRPIRSQRTPMKEITTLDDPAELDEFMAQGEEGCINDMKQFITQFSLRQTTVAMMTGVSQPYISKLLNGNHRELSLRCRKNIYSWYLNCRRHPEKLAFFLQDPSTRLETDVNGDLVPQRRERYVFRPILIKILESYFAEMPFPDYSKRAEIAAACNKALQMDKKGAGLMPKEIVSAQVVANWFANKRKEMRRKSNEDTLIPNGANLPSPQMENGTLTSSPVDAENHSIDFLENLNNLKSIFNLSHLYVKQNSEGESVSQSSTPPSSAELDKLPSNLLSSLLAAYQQPNPGLNFVKIEQTAE</sequence>
<proteinExistence type="predicted"/>
<name>A0AC34QXD5_9BILA</name>
<accession>A0AC34QXD5</accession>
<reference evidence="2" key="1">
    <citation type="submission" date="2022-11" db="UniProtKB">
        <authorList>
            <consortium name="WormBaseParasite"/>
        </authorList>
    </citation>
    <scope>IDENTIFICATION</scope>
</reference>